<dbReference type="SUPFAM" id="SSF55486">
    <property type="entry name" value="Metalloproteases ('zincins'), catalytic domain"/>
    <property type="match status" value="1"/>
</dbReference>
<protein>
    <recommendedName>
        <fullName evidence="3">Metallo-peptidase family M12B Reprolysin-like</fullName>
    </recommendedName>
</protein>
<dbReference type="EMBL" id="CP096829">
    <property type="protein sequence ID" value="UPZ13853.1"/>
    <property type="molecule type" value="Genomic_DNA"/>
</dbReference>
<accession>A0ABY4LL69</accession>
<reference evidence="1 2" key="1">
    <citation type="submission" date="2022-04" db="EMBL/GenBank/DDBJ databases">
        <authorList>
            <person name="Ra J.-S."/>
            <person name="Kim S.-B."/>
        </authorList>
    </citation>
    <scope>NUCLEOTIDE SEQUENCE [LARGE SCALE GENOMIC DNA]</scope>
    <source>
        <strain evidence="1 2">MMS21-Er5</strain>
    </source>
</reference>
<evidence type="ECO:0000313" key="1">
    <source>
        <dbReference type="EMBL" id="UPZ13853.1"/>
    </source>
</evidence>
<evidence type="ECO:0000313" key="2">
    <source>
        <dbReference type="Proteomes" id="UP000829998"/>
    </source>
</evidence>
<sequence>MSYKSIVGGKLVVNAKGDIKSYAKENIEISSKKSIKVTGAEKGVSTGKPKMIAIYVNEKCLVHFRPKDNWNGENYGFDWVRTGDTKIKGDTNYKQIIGKYGAVYASQGGVLTQSNDEFRKLMSKFNPHTFFVKDKSGKKKGVNYCVPWLCLYPENIVKQIKQKDGTVKPTEVKSGFKNTTATLKTILVIDKKPEKLELDYDNKLFKIVNPAFPLSVGRHEIEMTITCLKEFSTDQPIKVVATYKDAKGKLEKSLAGKLKVIRNKDRYKVNVLFVNVWTNINGGKNPKKGETFDRDKELKKYLNQGLVNPSFEKVILDLSIDIDPITKKRTDRKTNFNNISHAVGGTRPNIPKGSIDDIYKFLNTELYKSYSYKKYQNHFKIYFINEDANGLYGIGRSINKTDDLRTILVYSIGFKDSTVAHETLHSMGLYHSFDNNSEFTFEFCKTDNIMDYSDAYSPPIPVISLYHWQWSKLWDRATKEI</sequence>
<dbReference type="Proteomes" id="UP000829998">
    <property type="component" value="Chromosome"/>
</dbReference>
<evidence type="ECO:0008006" key="3">
    <source>
        <dbReference type="Google" id="ProtNLM"/>
    </source>
</evidence>
<dbReference type="RefSeq" id="WP_248726197.1">
    <property type="nucleotide sequence ID" value="NZ_CP096829.1"/>
</dbReference>
<gene>
    <name evidence="1" type="ORF">M0M44_13945</name>
</gene>
<organism evidence="1 2">
    <name type="scientific">Flavobacterium humidisoli</name>
    <dbReference type="NCBI Taxonomy" id="2937442"/>
    <lineage>
        <taxon>Bacteria</taxon>
        <taxon>Pseudomonadati</taxon>
        <taxon>Bacteroidota</taxon>
        <taxon>Flavobacteriia</taxon>
        <taxon>Flavobacteriales</taxon>
        <taxon>Flavobacteriaceae</taxon>
        <taxon>Flavobacterium</taxon>
    </lineage>
</organism>
<keyword evidence="2" id="KW-1185">Reference proteome</keyword>
<proteinExistence type="predicted"/>
<name>A0ABY4LL69_9FLAO</name>